<feature type="domain" description="Ku" evidence="4">
    <location>
        <begin position="53"/>
        <end position="181"/>
    </location>
</feature>
<dbReference type="NCBIfam" id="TIGR02772">
    <property type="entry name" value="Ku_bact"/>
    <property type="match status" value="1"/>
</dbReference>
<organism evidence="5 6">
    <name type="scientific">Pseudoxanthomonas taiwanensis</name>
    <dbReference type="NCBI Taxonomy" id="176598"/>
    <lineage>
        <taxon>Bacteria</taxon>
        <taxon>Pseudomonadati</taxon>
        <taxon>Pseudomonadota</taxon>
        <taxon>Gammaproteobacteria</taxon>
        <taxon>Lysobacterales</taxon>
        <taxon>Lysobacteraceae</taxon>
        <taxon>Pseudoxanthomonas</taxon>
    </lineage>
</organism>
<evidence type="ECO:0000259" key="4">
    <source>
        <dbReference type="SMART" id="SM00559"/>
    </source>
</evidence>
<name>A0A921TGD3_9GAMM</name>
<dbReference type="CDD" id="cd00789">
    <property type="entry name" value="KU_like"/>
    <property type="match status" value="1"/>
</dbReference>
<keyword evidence="6" id="KW-1185">Reference proteome</keyword>
<proteinExistence type="inferred from homology"/>
<dbReference type="EMBL" id="PDWK01000021">
    <property type="protein sequence ID" value="KAF1689419.1"/>
    <property type="molecule type" value="Genomic_DNA"/>
</dbReference>
<protein>
    <recommendedName>
        <fullName evidence="2">Non-homologous end joining protein Ku</fullName>
    </recommendedName>
</protein>
<evidence type="ECO:0000256" key="3">
    <source>
        <dbReference type="SAM" id="MobiDB-lite"/>
    </source>
</evidence>
<comment type="function">
    <text evidence="2">With LigD forms a non-homologous end joining (NHEJ) DNA repair enzyme, which repairs dsDNA breaks with reduced fidelity. Binds linear dsDNA with 5'- and 3'- overhangs but not closed circular dsDNA nor ssDNA. Recruits and stimulates the ligase activity of LigD.</text>
</comment>
<keyword evidence="2" id="KW-0227">DNA damage</keyword>
<keyword evidence="2" id="KW-0234">DNA repair</keyword>
<dbReference type="GO" id="GO:0006303">
    <property type="term" value="P:double-strand break repair via nonhomologous end joining"/>
    <property type="evidence" value="ECO:0007669"/>
    <property type="project" value="UniProtKB-UniRule"/>
</dbReference>
<dbReference type="HAMAP" id="MF_01875">
    <property type="entry name" value="Prokaryotic_Ku"/>
    <property type="match status" value="1"/>
</dbReference>
<dbReference type="RefSeq" id="WP_162124093.1">
    <property type="nucleotide sequence ID" value="NZ_PDWK01000021.1"/>
</dbReference>
<dbReference type="AlphaFoldDB" id="A0A921TGD3"/>
<dbReference type="OrthoDB" id="9795084at2"/>
<dbReference type="InterPro" id="IPR016194">
    <property type="entry name" value="SPOC-like_C_dom_sf"/>
</dbReference>
<evidence type="ECO:0000313" key="5">
    <source>
        <dbReference type="EMBL" id="KAF1689419.1"/>
    </source>
</evidence>
<evidence type="ECO:0000256" key="1">
    <source>
        <dbReference type="ARBA" id="ARBA00023125"/>
    </source>
</evidence>
<reference evidence="5" key="1">
    <citation type="submission" date="2017-10" db="EMBL/GenBank/DDBJ databases">
        <title>Whole genome sequencing of members of genus Pseudoxanthomonas.</title>
        <authorList>
            <person name="Kumar S."/>
            <person name="Bansal K."/>
            <person name="Kaur A."/>
            <person name="Patil P."/>
            <person name="Sharma S."/>
            <person name="Patil P.B."/>
        </authorList>
    </citation>
    <scope>NUCLEOTIDE SEQUENCE</scope>
    <source>
        <strain evidence="5">DSM 22914</strain>
    </source>
</reference>
<dbReference type="InterPro" id="IPR006164">
    <property type="entry name" value="DNA_bd_Ku70/Ku80"/>
</dbReference>
<comment type="subunit">
    <text evidence="2">Homodimer. Interacts with LigD.</text>
</comment>
<comment type="similarity">
    <text evidence="2">Belongs to the prokaryotic Ku family.</text>
</comment>
<dbReference type="FunFam" id="2.40.290.10:FF:000004">
    <property type="entry name" value="Non-homologous end joining protein Ku"/>
    <property type="match status" value="1"/>
</dbReference>
<feature type="compositionally biased region" description="Basic residues" evidence="3">
    <location>
        <begin position="266"/>
        <end position="302"/>
    </location>
</feature>
<dbReference type="GO" id="GO:0006310">
    <property type="term" value="P:DNA recombination"/>
    <property type="evidence" value="ECO:0007669"/>
    <property type="project" value="UniProtKB-KW"/>
</dbReference>
<dbReference type="Proteomes" id="UP000717981">
    <property type="component" value="Unassembled WGS sequence"/>
</dbReference>
<dbReference type="Pfam" id="PF02735">
    <property type="entry name" value="Ku"/>
    <property type="match status" value="1"/>
</dbReference>
<dbReference type="PIRSF" id="PIRSF006493">
    <property type="entry name" value="Prok_Ku"/>
    <property type="match status" value="1"/>
</dbReference>
<dbReference type="SUPFAM" id="SSF100939">
    <property type="entry name" value="SPOC domain-like"/>
    <property type="match status" value="1"/>
</dbReference>
<dbReference type="Gene3D" id="2.40.290.10">
    <property type="match status" value="1"/>
</dbReference>
<dbReference type="SMART" id="SM00559">
    <property type="entry name" value="Ku78"/>
    <property type="match status" value="1"/>
</dbReference>
<accession>A0A921TGD3</accession>
<gene>
    <name evidence="2" type="primary">ku</name>
    <name evidence="5" type="ORF">CR938_05820</name>
</gene>
<keyword evidence="1 2" id="KW-0238">DNA-binding</keyword>
<feature type="region of interest" description="Disordered" evidence="3">
    <location>
        <begin position="262"/>
        <end position="302"/>
    </location>
</feature>
<keyword evidence="2" id="KW-0233">DNA recombination</keyword>
<dbReference type="InterPro" id="IPR009187">
    <property type="entry name" value="Prok_Ku"/>
</dbReference>
<comment type="caution">
    <text evidence="5">The sequence shown here is derived from an EMBL/GenBank/DDBJ whole genome shotgun (WGS) entry which is preliminary data.</text>
</comment>
<dbReference type="PANTHER" id="PTHR41251">
    <property type="entry name" value="NON-HOMOLOGOUS END JOINING PROTEIN KU"/>
    <property type="match status" value="1"/>
</dbReference>
<evidence type="ECO:0000256" key="2">
    <source>
        <dbReference type="HAMAP-Rule" id="MF_01875"/>
    </source>
</evidence>
<sequence>MPRPIWTGTLSFGLLNVPVSLMPGERRTDLHFRMLDSRDRKPVRYERVNAETGEEVPWKDVVKAFEYDKGSYVVLEEDDIKAAAPESHETVEVETFVDAADIDPRFFEKPYVLVPAKKAEKGYVLLRETLRGSNRVGIARVVIRTREYLAAVLPHGDALVLELLRYPQELVDPAEYRLPEGKPADYRISARELQMAEQLIDSMAGRWQPDDYRDEFRERLQAIIRKRIRGKAGTTRVEEEDAPAEEATNVVDFMALLQQSLEAKKRTPAKKAAAKKAPAKKAAKKAPARKAARKAPARRKAG</sequence>
<dbReference type="GO" id="GO:0003690">
    <property type="term" value="F:double-stranded DNA binding"/>
    <property type="evidence" value="ECO:0007669"/>
    <property type="project" value="UniProtKB-UniRule"/>
</dbReference>
<dbReference type="PANTHER" id="PTHR41251:SF1">
    <property type="entry name" value="NON-HOMOLOGOUS END JOINING PROTEIN KU"/>
    <property type="match status" value="1"/>
</dbReference>
<evidence type="ECO:0000313" key="6">
    <source>
        <dbReference type="Proteomes" id="UP000717981"/>
    </source>
</evidence>